<reference evidence="7" key="1">
    <citation type="journal article" date="2020" name="Stud. Mycol.">
        <title>101 Dothideomycetes genomes: a test case for predicting lifestyles and emergence of pathogens.</title>
        <authorList>
            <person name="Haridas S."/>
            <person name="Albert R."/>
            <person name="Binder M."/>
            <person name="Bloem J."/>
            <person name="Labutti K."/>
            <person name="Salamov A."/>
            <person name="Andreopoulos B."/>
            <person name="Baker S."/>
            <person name="Barry K."/>
            <person name="Bills G."/>
            <person name="Bluhm B."/>
            <person name="Cannon C."/>
            <person name="Castanera R."/>
            <person name="Culley D."/>
            <person name="Daum C."/>
            <person name="Ezra D."/>
            <person name="Gonzalez J."/>
            <person name="Henrissat B."/>
            <person name="Kuo A."/>
            <person name="Liang C."/>
            <person name="Lipzen A."/>
            <person name="Lutzoni F."/>
            <person name="Magnuson J."/>
            <person name="Mondo S."/>
            <person name="Nolan M."/>
            <person name="Ohm R."/>
            <person name="Pangilinan J."/>
            <person name="Park H.-J."/>
            <person name="Ramirez L."/>
            <person name="Alfaro M."/>
            <person name="Sun H."/>
            <person name="Tritt A."/>
            <person name="Yoshinaga Y."/>
            <person name="Zwiers L.-H."/>
            <person name="Turgeon B."/>
            <person name="Goodwin S."/>
            <person name="Spatafora J."/>
            <person name="Crous P."/>
            <person name="Grigoriev I."/>
        </authorList>
    </citation>
    <scope>NUCLEOTIDE SEQUENCE</scope>
    <source>
        <strain evidence="7">ATCC 36951</strain>
    </source>
</reference>
<keyword evidence="8" id="KW-1185">Reference proteome</keyword>
<feature type="region of interest" description="Disordered" evidence="6">
    <location>
        <begin position="50"/>
        <end position="71"/>
    </location>
</feature>
<keyword evidence="5" id="KW-0539">Nucleus</keyword>
<evidence type="ECO:0008006" key="9">
    <source>
        <dbReference type="Google" id="ProtNLM"/>
    </source>
</evidence>
<organism evidence="7 8">
    <name type="scientific">Zasmidium cellare ATCC 36951</name>
    <dbReference type="NCBI Taxonomy" id="1080233"/>
    <lineage>
        <taxon>Eukaryota</taxon>
        <taxon>Fungi</taxon>
        <taxon>Dikarya</taxon>
        <taxon>Ascomycota</taxon>
        <taxon>Pezizomycotina</taxon>
        <taxon>Dothideomycetes</taxon>
        <taxon>Dothideomycetidae</taxon>
        <taxon>Mycosphaerellales</taxon>
        <taxon>Mycosphaerellaceae</taxon>
        <taxon>Zasmidium</taxon>
    </lineage>
</organism>
<keyword evidence="4" id="KW-0804">Transcription</keyword>
<evidence type="ECO:0000256" key="3">
    <source>
        <dbReference type="ARBA" id="ARBA00023125"/>
    </source>
</evidence>
<dbReference type="OrthoDB" id="3163292at2759"/>
<keyword evidence="2" id="KW-0805">Transcription regulation</keyword>
<evidence type="ECO:0000256" key="2">
    <source>
        <dbReference type="ARBA" id="ARBA00023015"/>
    </source>
</evidence>
<evidence type="ECO:0000313" key="8">
    <source>
        <dbReference type="Proteomes" id="UP000799537"/>
    </source>
</evidence>
<dbReference type="GO" id="GO:0000981">
    <property type="term" value="F:DNA-binding transcription factor activity, RNA polymerase II-specific"/>
    <property type="evidence" value="ECO:0007669"/>
    <property type="project" value="TreeGrafter"/>
</dbReference>
<keyword evidence="3" id="KW-0238">DNA-binding</keyword>
<dbReference type="EMBL" id="ML993627">
    <property type="protein sequence ID" value="KAF2160322.1"/>
    <property type="molecule type" value="Genomic_DNA"/>
</dbReference>
<dbReference type="AlphaFoldDB" id="A0A6A6C374"/>
<evidence type="ECO:0000256" key="4">
    <source>
        <dbReference type="ARBA" id="ARBA00023163"/>
    </source>
</evidence>
<gene>
    <name evidence="7" type="ORF">M409DRAFT_60024</name>
</gene>
<dbReference type="CDD" id="cd12148">
    <property type="entry name" value="fungal_TF_MHR"/>
    <property type="match status" value="1"/>
</dbReference>
<sequence>MLPAGSSNEVRRDKIESGRCCRRCAANRLQHDHDAGYRRVNKTRKIERLRATTGGHGAPGTSSARGSFLHHRHSRLCQPKPTVSVDSAVKRLSLPSHRPSSSSVPLSLGQTATTLTLDRAVGNMVISAVEANRLFIKFFREYHPFIDFLDPASSPDGTYVQSPLLFWAVIAVASRRDCRLQATLGPLVTDLLWTKFARPPCSLADVQGMLLTCFWPFPAASISLDCRSALIAATTSVAMQIGLNCAESMQDSCVNQNAPLVGNLKAAKTWAACIVAAKSVFGFASQLAAAQDDMSCRCKSSVSSQGSLPLQLDYLLQIFKFCNRVHNFMAPLDQVTGNQGIAKLVVLETKVRVMLLFAGLQLRLHYFFEPRKSFHHRRGMILAYQLTLLLADQLKIVDEPGGLLRSAPVIYQDAMIFACFLLLKVTKSDDYNGEIDVAAGKTALRVCLTKLRNCVAETDDFRAKVYELFERLRRNDHELRSGATREPNAKLRPRFSGSLIHDFLWMWRKELGDWTSAGASQGER</sequence>
<evidence type="ECO:0000256" key="5">
    <source>
        <dbReference type="ARBA" id="ARBA00023242"/>
    </source>
</evidence>
<evidence type="ECO:0000313" key="7">
    <source>
        <dbReference type="EMBL" id="KAF2160322.1"/>
    </source>
</evidence>
<dbReference type="GO" id="GO:0005634">
    <property type="term" value="C:nucleus"/>
    <property type="evidence" value="ECO:0007669"/>
    <property type="project" value="UniProtKB-SubCell"/>
</dbReference>
<dbReference type="GeneID" id="54567622"/>
<dbReference type="PANTHER" id="PTHR31845">
    <property type="entry name" value="FINGER DOMAIN PROTEIN, PUTATIVE-RELATED"/>
    <property type="match status" value="1"/>
</dbReference>
<dbReference type="InterPro" id="IPR051089">
    <property type="entry name" value="prtT"/>
</dbReference>
<comment type="subcellular location">
    <subcellularLocation>
        <location evidence="1">Nucleus</location>
    </subcellularLocation>
</comment>
<proteinExistence type="predicted"/>
<dbReference type="GO" id="GO:0000976">
    <property type="term" value="F:transcription cis-regulatory region binding"/>
    <property type="evidence" value="ECO:0007669"/>
    <property type="project" value="TreeGrafter"/>
</dbReference>
<dbReference type="PANTHER" id="PTHR31845:SF21">
    <property type="entry name" value="REGULATORY PROTEIN LEU3"/>
    <property type="match status" value="1"/>
</dbReference>
<evidence type="ECO:0000256" key="1">
    <source>
        <dbReference type="ARBA" id="ARBA00004123"/>
    </source>
</evidence>
<dbReference type="RefSeq" id="XP_033661211.1">
    <property type="nucleotide sequence ID" value="XM_033814350.1"/>
</dbReference>
<evidence type="ECO:0000256" key="6">
    <source>
        <dbReference type="SAM" id="MobiDB-lite"/>
    </source>
</evidence>
<dbReference type="Proteomes" id="UP000799537">
    <property type="component" value="Unassembled WGS sequence"/>
</dbReference>
<protein>
    <recommendedName>
        <fullName evidence="9">Transcription factor domain-containing protein</fullName>
    </recommendedName>
</protein>
<accession>A0A6A6C374</accession>
<name>A0A6A6C374_ZASCE</name>